<feature type="region of interest" description="Disordered" evidence="1">
    <location>
        <begin position="110"/>
        <end position="131"/>
    </location>
</feature>
<evidence type="ECO:0000313" key="3">
    <source>
        <dbReference type="Proteomes" id="UP001476282"/>
    </source>
</evidence>
<name>A0ABP9URP2_9BACT</name>
<comment type="caution">
    <text evidence="2">The sequence shown here is derived from an EMBL/GenBank/DDBJ whole genome shotgun (WGS) entry which is preliminary data.</text>
</comment>
<dbReference type="EMBL" id="BAABRI010000008">
    <property type="protein sequence ID" value="GAA5482463.1"/>
    <property type="molecule type" value="Genomic_DNA"/>
</dbReference>
<feature type="compositionally biased region" description="Pro residues" evidence="1">
    <location>
        <begin position="120"/>
        <end position="130"/>
    </location>
</feature>
<proteinExistence type="predicted"/>
<evidence type="ECO:0000256" key="1">
    <source>
        <dbReference type="SAM" id="MobiDB-lite"/>
    </source>
</evidence>
<gene>
    <name evidence="2" type="ORF">Hsar01_01685</name>
</gene>
<reference evidence="2 3" key="1">
    <citation type="submission" date="2024-02" db="EMBL/GenBank/DDBJ databases">
        <title>Haloferula sargassicola NBRC 104335.</title>
        <authorList>
            <person name="Ichikawa N."/>
            <person name="Katano-Makiyama Y."/>
            <person name="Hidaka K."/>
        </authorList>
    </citation>
    <scope>NUCLEOTIDE SEQUENCE [LARGE SCALE GENOMIC DNA]</scope>
    <source>
        <strain evidence="2 3">NBRC 104335</strain>
    </source>
</reference>
<evidence type="ECO:0000313" key="2">
    <source>
        <dbReference type="EMBL" id="GAA5482463.1"/>
    </source>
</evidence>
<organism evidence="2 3">
    <name type="scientific">Haloferula sargassicola</name>
    <dbReference type="NCBI Taxonomy" id="490096"/>
    <lineage>
        <taxon>Bacteria</taxon>
        <taxon>Pseudomonadati</taxon>
        <taxon>Verrucomicrobiota</taxon>
        <taxon>Verrucomicrobiia</taxon>
        <taxon>Verrucomicrobiales</taxon>
        <taxon>Verrucomicrobiaceae</taxon>
        <taxon>Haloferula</taxon>
    </lineage>
</organism>
<accession>A0ABP9URP2</accession>
<dbReference type="Proteomes" id="UP001476282">
    <property type="component" value="Unassembled WGS sequence"/>
</dbReference>
<protein>
    <submittedName>
        <fullName evidence="2">Uncharacterized protein</fullName>
    </submittedName>
</protein>
<keyword evidence="3" id="KW-1185">Reference proteome</keyword>
<dbReference type="RefSeq" id="WP_353566607.1">
    <property type="nucleotide sequence ID" value="NZ_BAABRI010000008.1"/>
</dbReference>
<sequence length="163" mass="17473">MKTIPLLIASVLAPHWMFAQTATSEDRVVHVELPENFAELRGDIATATTSEERVAGVAELAKSIPSIRELPIADADTLASALSGDKLTDAQSRAIITSFAKTLRPPDYFPPAGAGNPMTPQYPPSTPPGPSKSEFAILVREVARLRAEVVALNTRIENLAKTE</sequence>